<proteinExistence type="inferred from homology"/>
<evidence type="ECO:0000313" key="14">
    <source>
        <dbReference type="Proteomes" id="UP000886520"/>
    </source>
</evidence>
<organism evidence="13 14">
    <name type="scientific">Adiantum capillus-veneris</name>
    <name type="common">Maidenhair fern</name>
    <dbReference type="NCBI Taxonomy" id="13818"/>
    <lineage>
        <taxon>Eukaryota</taxon>
        <taxon>Viridiplantae</taxon>
        <taxon>Streptophyta</taxon>
        <taxon>Embryophyta</taxon>
        <taxon>Tracheophyta</taxon>
        <taxon>Polypodiopsida</taxon>
        <taxon>Polypodiidae</taxon>
        <taxon>Polypodiales</taxon>
        <taxon>Pteridineae</taxon>
        <taxon>Pteridaceae</taxon>
        <taxon>Vittarioideae</taxon>
        <taxon>Adiantum</taxon>
    </lineage>
</organism>
<comment type="caution">
    <text evidence="13">The sequence shown here is derived from an EMBL/GenBank/DDBJ whole genome shotgun (WGS) entry which is preliminary data.</text>
</comment>
<evidence type="ECO:0000313" key="13">
    <source>
        <dbReference type="EMBL" id="KAI5083804.1"/>
    </source>
</evidence>
<dbReference type="AlphaFoldDB" id="A0A9D4VCF6"/>
<comment type="subcellular location">
    <subcellularLocation>
        <location evidence="2">Membrane</location>
        <topology evidence="2">Single-pass membrane protein</topology>
    </subcellularLocation>
</comment>
<evidence type="ECO:0000256" key="2">
    <source>
        <dbReference type="ARBA" id="ARBA00004167"/>
    </source>
</evidence>
<dbReference type="PANTHER" id="PTHR47944">
    <property type="entry name" value="CYTOCHROME P450 98A9"/>
    <property type="match status" value="1"/>
</dbReference>
<evidence type="ECO:0000256" key="7">
    <source>
        <dbReference type="ARBA" id="ARBA00022989"/>
    </source>
</evidence>
<dbReference type="PRINTS" id="PR00463">
    <property type="entry name" value="EP450I"/>
</dbReference>
<comment type="similarity">
    <text evidence="3 12">Belongs to the cytochrome P450 family.</text>
</comment>
<dbReference type="InterPro" id="IPR001128">
    <property type="entry name" value="Cyt_P450"/>
</dbReference>
<evidence type="ECO:0000256" key="1">
    <source>
        <dbReference type="ARBA" id="ARBA00001971"/>
    </source>
</evidence>
<evidence type="ECO:0000256" key="12">
    <source>
        <dbReference type="RuleBase" id="RU000461"/>
    </source>
</evidence>
<dbReference type="GO" id="GO:0016020">
    <property type="term" value="C:membrane"/>
    <property type="evidence" value="ECO:0007669"/>
    <property type="project" value="UniProtKB-SubCell"/>
</dbReference>
<dbReference type="EMBL" id="JABFUD020000002">
    <property type="protein sequence ID" value="KAI5083804.1"/>
    <property type="molecule type" value="Genomic_DNA"/>
</dbReference>
<dbReference type="GO" id="GO:0020037">
    <property type="term" value="F:heme binding"/>
    <property type="evidence" value="ECO:0007669"/>
    <property type="project" value="InterPro"/>
</dbReference>
<gene>
    <name evidence="13" type="ORF">GOP47_0003547</name>
</gene>
<dbReference type="CDD" id="cd20618">
    <property type="entry name" value="CYP71_clan"/>
    <property type="match status" value="1"/>
</dbReference>
<keyword evidence="4 11" id="KW-0349">Heme</keyword>
<feature type="binding site" description="axial binding residue" evidence="11">
    <location>
        <position position="462"/>
    </location>
    <ligand>
        <name>heme</name>
        <dbReference type="ChEBI" id="CHEBI:30413"/>
    </ligand>
    <ligandPart>
        <name>Fe</name>
        <dbReference type="ChEBI" id="CHEBI:18248"/>
    </ligandPart>
</feature>
<protein>
    <recommendedName>
        <fullName evidence="15">Cytochrome P450</fullName>
    </recommendedName>
</protein>
<dbReference type="PROSITE" id="PS00086">
    <property type="entry name" value="CYTOCHROME_P450"/>
    <property type="match status" value="1"/>
</dbReference>
<reference evidence="13" key="1">
    <citation type="submission" date="2021-01" db="EMBL/GenBank/DDBJ databases">
        <title>Adiantum capillus-veneris genome.</title>
        <authorList>
            <person name="Fang Y."/>
            <person name="Liao Q."/>
        </authorList>
    </citation>
    <scope>NUCLEOTIDE SEQUENCE</scope>
    <source>
        <strain evidence="13">H3</strain>
        <tissue evidence="13">Leaf</tissue>
    </source>
</reference>
<dbReference type="PANTHER" id="PTHR47944:SF16">
    <property type="entry name" value="CYTOCHROME P450 FAMILY 1 SUBFAMILY A POLYPEPTIDE 1"/>
    <property type="match status" value="1"/>
</dbReference>
<dbReference type="OrthoDB" id="1103324at2759"/>
<name>A0A9D4VCF6_ADICA</name>
<dbReference type="InterPro" id="IPR002401">
    <property type="entry name" value="Cyt_P450_E_grp-I"/>
</dbReference>
<evidence type="ECO:0000256" key="3">
    <source>
        <dbReference type="ARBA" id="ARBA00010617"/>
    </source>
</evidence>
<dbReference type="PRINTS" id="PR00385">
    <property type="entry name" value="P450"/>
</dbReference>
<keyword evidence="14" id="KW-1185">Reference proteome</keyword>
<evidence type="ECO:0000256" key="11">
    <source>
        <dbReference type="PIRSR" id="PIRSR602401-1"/>
    </source>
</evidence>
<evidence type="ECO:0000256" key="9">
    <source>
        <dbReference type="ARBA" id="ARBA00023004"/>
    </source>
</evidence>
<keyword evidence="8 12" id="KW-0560">Oxidoreductase</keyword>
<dbReference type="GO" id="GO:0004497">
    <property type="term" value="F:monooxygenase activity"/>
    <property type="evidence" value="ECO:0007669"/>
    <property type="project" value="UniProtKB-KW"/>
</dbReference>
<dbReference type="Gene3D" id="1.10.630.10">
    <property type="entry name" value="Cytochrome P450"/>
    <property type="match status" value="1"/>
</dbReference>
<keyword evidence="7" id="KW-1133">Transmembrane helix</keyword>
<evidence type="ECO:0000256" key="10">
    <source>
        <dbReference type="ARBA" id="ARBA00023136"/>
    </source>
</evidence>
<evidence type="ECO:0000256" key="6">
    <source>
        <dbReference type="ARBA" id="ARBA00022723"/>
    </source>
</evidence>
<keyword evidence="12" id="KW-0503">Monooxygenase</keyword>
<sequence>MASFLHVQPSLSHLHLSSTPLLASIALLSLFFLLFSRYRTRAADHCQQPQARLPPGPPAFPVLGHLHLLRNDLPHVAFSKLSKAHGPLMTLRLGSVTAIVASSADMAKEILQTHDHSFASRPLTAAGASMFFDWSDIALAPYGPYWKLMRRLCNTHLFHWRRIEGSRALREEEVRELLRGVLKQSRAAGAIVIRENVKGSTTDIISRLVISKRLSTRGDIFAVMEEFMALIGAPNVGDLFPRLAWVDAFQGRKGRMEAVRDRVFTAFRAVIEERRAERRAAGASASKDLLDDLLDLSDNETNEFGIPVTDQNITAVLMDMFAAGTDTSAFTVEWALAELLANPSFMKKAREEIDLVVGKERLVKETDIPKLPYLQAIVRETLRLHPAGPLLAPHENMEPCRIGDYYIPAKTTAFVNTWAISRDPTVWENPSTFLPDRFLEIKFEGPGQMFTYLPFGSGRRACPGWQLGLNLTQLTLASLLHSFDWKLPRSSQGKIDFTEKFFLALTLAHPLHILATPRIPVHLIKQK</sequence>
<dbReference type="GO" id="GO:0016705">
    <property type="term" value="F:oxidoreductase activity, acting on paired donors, with incorporation or reduction of molecular oxygen"/>
    <property type="evidence" value="ECO:0007669"/>
    <property type="project" value="InterPro"/>
</dbReference>
<dbReference type="SUPFAM" id="SSF48264">
    <property type="entry name" value="Cytochrome P450"/>
    <property type="match status" value="1"/>
</dbReference>
<dbReference type="Proteomes" id="UP000886520">
    <property type="component" value="Chromosome 3"/>
</dbReference>
<dbReference type="GO" id="GO:0005506">
    <property type="term" value="F:iron ion binding"/>
    <property type="evidence" value="ECO:0007669"/>
    <property type="project" value="InterPro"/>
</dbReference>
<dbReference type="Pfam" id="PF00067">
    <property type="entry name" value="p450"/>
    <property type="match status" value="1"/>
</dbReference>
<evidence type="ECO:0000256" key="8">
    <source>
        <dbReference type="ARBA" id="ARBA00023002"/>
    </source>
</evidence>
<keyword evidence="10" id="KW-0472">Membrane</keyword>
<keyword evidence="5" id="KW-0812">Transmembrane</keyword>
<evidence type="ECO:0008006" key="15">
    <source>
        <dbReference type="Google" id="ProtNLM"/>
    </source>
</evidence>
<dbReference type="InterPro" id="IPR017972">
    <property type="entry name" value="Cyt_P450_CS"/>
</dbReference>
<keyword evidence="9 11" id="KW-0408">Iron</keyword>
<dbReference type="FunFam" id="1.10.630.10:FF:000097">
    <property type="entry name" value="Cytochrome P-450 19"/>
    <property type="match status" value="1"/>
</dbReference>
<evidence type="ECO:0000256" key="5">
    <source>
        <dbReference type="ARBA" id="ARBA00022692"/>
    </source>
</evidence>
<evidence type="ECO:0000256" key="4">
    <source>
        <dbReference type="ARBA" id="ARBA00022617"/>
    </source>
</evidence>
<comment type="cofactor">
    <cofactor evidence="1 11">
        <name>heme</name>
        <dbReference type="ChEBI" id="CHEBI:30413"/>
    </cofactor>
</comment>
<keyword evidence="6 11" id="KW-0479">Metal-binding</keyword>
<dbReference type="InterPro" id="IPR036396">
    <property type="entry name" value="Cyt_P450_sf"/>
</dbReference>
<accession>A0A9D4VCF6</accession>